<keyword evidence="3" id="KW-0472">Membrane</keyword>
<accession>A0ABX1WXC4</accession>
<dbReference type="SUPFAM" id="SSF53474">
    <property type="entry name" value="alpha/beta-Hydrolases"/>
    <property type="match status" value="1"/>
</dbReference>
<name>A0ABX1WXC4_9BACT</name>
<sequence>MPKLKIMKLKTLIKAIVYGISAIVILVLIWWIYPARTPKIKSKNSIASLEYIAIGGVEQSVLIRSHNKENPILLFMHGGPGMPMMYLAHEFQRPLEKNFTIVQWDRRGAGKTFARNVPNPQSMSVRQVIQDAYDLIDTLTNRYNHDKVFLVGHSFGSYLSSIMVHEKPEMFHAYVSVGQVVDSHEAIKIQKKFLIREAQNRGMDSLALELENGDEMYYENWLFKFGAELKNSTSFLPLILSGLQAPEYALPEVSAVAKGSSFSSQHMKYNVLDSSILKSVKYYKIPVYFFAGKKDYTTPFELVERYFNQIQAPRKELIYFENSAHFPFFEEPDRFCVELENVLLSSSY</sequence>
<proteinExistence type="inferred from homology"/>
<dbReference type="InterPro" id="IPR029058">
    <property type="entry name" value="AB_hydrolase_fold"/>
</dbReference>
<evidence type="ECO:0000259" key="4">
    <source>
        <dbReference type="Pfam" id="PF00561"/>
    </source>
</evidence>
<protein>
    <submittedName>
        <fullName evidence="5">Alpha/beta hydrolase</fullName>
    </submittedName>
</protein>
<evidence type="ECO:0000313" key="6">
    <source>
        <dbReference type="Proteomes" id="UP000732105"/>
    </source>
</evidence>
<dbReference type="EMBL" id="RZNH01000021">
    <property type="protein sequence ID" value="NOU60692.1"/>
    <property type="molecule type" value="Genomic_DNA"/>
</dbReference>
<dbReference type="GO" id="GO:0016787">
    <property type="term" value="F:hydrolase activity"/>
    <property type="evidence" value="ECO:0007669"/>
    <property type="project" value="UniProtKB-KW"/>
</dbReference>
<comment type="caution">
    <text evidence="5">The sequence shown here is derived from an EMBL/GenBank/DDBJ whole genome shotgun (WGS) entry which is preliminary data.</text>
</comment>
<keyword evidence="2 5" id="KW-0378">Hydrolase</keyword>
<keyword evidence="6" id="KW-1185">Reference proteome</keyword>
<organism evidence="5 6">
    <name type="scientific">Marinifilum caeruleilacunae</name>
    <dbReference type="NCBI Taxonomy" id="2499076"/>
    <lineage>
        <taxon>Bacteria</taxon>
        <taxon>Pseudomonadati</taxon>
        <taxon>Bacteroidota</taxon>
        <taxon>Bacteroidia</taxon>
        <taxon>Marinilabiliales</taxon>
        <taxon>Marinifilaceae</taxon>
    </lineage>
</organism>
<dbReference type="Gene3D" id="3.40.50.1820">
    <property type="entry name" value="alpha/beta hydrolase"/>
    <property type="match status" value="1"/>
</dbReference>
<dbReference type="Proteomes" id="UP000732105">
    <property type="component" value="Unassembled WGS sequence"/>
</dbReference>
<dbReference type="PRINTS" id="PR00793">
    <property type="entry name" value="PROAMNOPTASE"/>
</dbReference>
<dbReference type="InterPro" id="IPR002410">
    <property type="entry name" value="Peptidase_S33"/>
</dbReference>
<dbReference type="Pfam" id="PF00561">
    <property type="entry name" value="Abhydrolase_1"/>
    <property type="match status" value="1"/>
</dbReference>
<comment type="similarity">
    <text evidence="1">Belongs to the peptidase S33 family.</text>
</comment>
<evidence type="ECO:0000256" key="3">
    <source>
        <dbReference type="SAM" id="Phobius"/>
    </source>
</evidence>
<evidence type="ECO:0000256" key="1">
    <source>
        <dbReference type="ARBA" id="ARBA00010088"/>
    </source>
</evidence>
<feature type="domain" description="AB hydrolase-1" evidence="4">
    <location>
        <begin position="71"/>
        <end position="332"/>
    </location>
</feature>
<reference evidence="5 6" key="1">
    <citation type="submission" date="2018-12" db="EMBL/GenBank/DDBJ databases">
        <title>Marinifilum JC070 sp. nov., a marine bacterium isolated from Yongle Blue Hole in the South China Sea.</title>
        <authorList>
            <person name="Fu T."/>
        </authorList>
    </citation>
    <scope>NUCLEOTIDE SEQUENCE [LARGE SCALE GENOMIC DNA]</scope>
    <source>
        <strain evidence="5 6">JC070</strain>
    </source>
</reference>
<dbReference type="PANTHER" id="PTHR43329">
    <property type="entry name" value="EPOXIDE HYDROLASE"/>
    <property type="match status" value="1"/>
</dbReference>
<dbReference type="InterPro" id="IPR000073">
    <property type="entry name" value="AB_hydrolase_1"/>
</dbReference>
<keyword evidence="3" id="KW-0812">Transmembrane</keyword>
<evidence type="ECO:0000256" key="2">
    <source>
        <dbReference type="ARBA" id="ARBA00022801"/>
    </source>
</evidence>
<keyword evidence="3" id="KW-1133">Transmembrane helix</keyword>
<evidence type="ECO:0000313" key="5">
    <source>
        <dbReference type="EMBL" id="NOU60692.1"/>
    </source>
</evidence>
<gene>
    <name evidence="5" type="ORF">ELS83_12750</name>
</gene>
<feature type="transmembrane region" description="Helical" evidence="3">
    <location>
        <begin position="12"/>
        <end position="33"/>
    </location>
</feature>